<dbReference type="FunFam" id="3.40.1010.10:FF:000002">
    <property type="entry name" value="Ribosomal RNA small subunit methyltransferase I"/>
    <property type="match status" value="1"/>
</dbReference>
<sequence>MNDNQEEFGMQRQSSFSKETTTGALYLVPTPIGNLGDMTYRSVAVLKEVAVIAAEDTRNTQKLLNHFEIETPQISFHEHNTQERIPQLIARLQSGDSIAQVSDAGTPSISDPGKELVAACVEQHLPVVPLPGANAGISALIASGIAPQPFYFYGFLDRKPSRQKEALAKLVDRPETLIFYEAPHRLAKTLQSLVSVFGESRRVVLGRELTKKHEEFIRGTLGEVSQWAKTDQVRGEFVMIVSGNDHPETTPDDNFSQLPLEQHVQALIDAGQKPTEAIKNVAHLHGLKKQEVYQIFHHIEKD</sequence>
<dbReference type="InterPro" id="IPR018063">
    <property type="entry name" value="SAM_MeTrfase_RsmI_CS"/>
</dbReference>
<comment type="similarity">
    <text evidence="6">Belongs to the methyltransferase superfamily. RsmI family.</text>
</comment>
<dbReference type="InterPro" id="IPR000878">
    <property type="entry name" value="4pyrrol_Mease"/>
</dbReference>
<evidence type="ECO:0000256" key="5">
    <source>
        <dbReference type="ARBA" id="ARBA00022691"/>
    </source>
</evidence>
<dbReference type="InterPro" id="IPR014776">
    <property type="entry name" value="4pyrrole_Mease_sub2"/>
</dbReference>
<dbReference type="InterPro" id="IPR035996">
    <property type="entry name" value="4pyrrol_Methylase_sf"/>
</dbReference>
<dbReference type="Gene3D" id="3.40.1010.10">
    <property type="entry name" value="Cobalt-precorrin-4 Transmethylase, Domain 1"/>
    <property type="match status" value="1"/>
</dbReference>
<name>A0A0R1HNN0_9LACO</name>
<evidence type="ECO:0000259" key="7">
    <source>
        <dbReference type="Pfam" id="PF00590"/>
    </source>
</evidence>
<dbReference type="InterPro" id="IPR008189">
    <property type="entry name" value="rRNA_ssu_MeTfrase_I"/>
</dbReference>
<comment type="catalytic activity">
    <reaction evidence="6">
        <text>cytidine(1402) in 16S rRNA + S-adenosyl-L-methionine = 2'-O-methylcytidine(1402) in 16S rRNA + S-adenosyl-L-homocysteine + H(+)</text>
        <dbReference type="Rhea" id="RHEA:42924"/>
        <dbReference type="Rhea" id="RHEA-COMP:10285"/>
        <dbReference type="Rhea" id="RHEA-COMP:10286"/>
        <dbReference type="ChEBI" id="CHEBI:15378"/>
        <dbReference type="ChEBI" id="CHEBI:57856"/>
        <dbReference type="ChEBI" id="CHEBI:59789"/>
        <dbReference type="ChEBI" id="CHEBI:74495"/>
        <dbReference type="ChEBI" id="CHEBI:82748"/>
        <dbReference type="EC" id="2.1.1.198"/>
    </reaction>
</comment>
<comment type="caution">
    <text evidence="8">The sequence shown here is derived from an EMBL/GenBank/DDBJ whole genome shotgun (WGS) entry which is preliminary data.</text>
</comment>
<comment type="function">
    <text evidence="6">Catalyzes the 2'-O-methylation of the ribose of cytidine 1402 (C1402) in 16S rRNA.</text>
</comment>
<gene>
    <name evidence="6" type="primary">rsmI</name>
    <name evidence="8" type="ORF">FC96_GL001769</name>
</gene>
<evidence type="ECO:0000256" key="6">
    <source>
        <dbReference type="HAMAP-Rule" id="MF_01877"/>
    </source>
</evidence>
<dbReference type="InterPro" id="IPR014777">
    <property type="entry name" value="4pyrrole_Mease_sub1"/>
</dbReference>
<comment type="subcellular location">
    <subcellularLocation>
        <location evidence="6">Cytoplasm</location>
    </subcellularLocation>
</comment>
<dbReference type="GO" id="GO:0070677">
    <property type="term" value="F:rRNA (cytosine-2'-O-)-methyltransferase activity"/>
    <property type="evidence" value="ECO:0007669"/>
    <property type="project" value="UniProtKB-UniRule"/>
</dbReference>
<dbReference type="PIRSF" id="PIRSF005917">
    <property type="entry name" value="MTase_YraL"/>
    <property type="match status" value="1"/>
</dbReference>
<dbReference type="AlphaFoldDB" id="A0A0R1HNN0"/>
<dbReference type="Pfam" id="PF00590">
    <property type="entry name" value="TP_methylase"/>
    <property type="match status" value="1"/>
</dbReference>
<organism evidence="8 9">
    <name type="scientific">Secundilactobacillus kimchicus JCM 15530</name>
    <dbReference type="NCBI Taxonomy" id="1302272"/>
    <lineage>
        <taxon>Bacteria</taxon>
        <taxon>Bacillati</taxon>
        <taxon>Bacillota</taxon>
        <taxon>Bacilli</taxon>
        <taxon>Lactobacillales</taxon>
        <taxon>Lactobacillaceae</taxon>
        <taxon>Secundilactobacillus</taxon>
    </lineage>
</organism>
<feature type="domain" description="Tetrapyrrole methylase" evidence="7">
    <location>
        <begin position="25"/>
        <end position="224"/>
    </location>
</feature>
<evidence type="ECO:0000313" key="9">
    <source>
        <dbReference type="Proteomes" id="UP000050911"/>
    </source>
</evidence>
<evidence type="ECO:0000256" key="2">
    <source>
        <dbReference type="ARBA" id="ARBA00022552"/>
    </source>
</evidence>
<reference evidence="8 9" key="1">
    <citation type="journal article" date="2015" name="Genome Announc.">
        <title>Expanding the biotechnology potential of lactobacilli through comparative genomics of 213 strains and associated genera.</title>
        <authorList>
            <person name="Sun Z."/>
            <person name="Harris H.M."/>
            <person name="McCann A."/>
            <person name="Guo C."/>
            <person name="Argimon S."/>
            <person name="Zhang W."/>
            <person name="Yang X."/>
            <person name="Jeffery I.B."/>
            <person name="Cooney J.C."/>
            <person name="Kagawa T.F."/>
            <person name="Liu W."/>
            <person name="Song Y."/>
            <person name="Salvetti E."/>
            <person name="Wrobel A."/>
            <person name="Rasinkangas P."/>
            <person name="Parkhill J."/>
            <person name="Rea M.C."/>
            <person name="O'Sullivan O."/>
            <person name="Ritari J."/>
            <person name="Douillard F.P."/>
            <person name="Paul Ross R."/>
            <person name="Yang R."/>
            <person name="Briner A.E."/>
            <person name="Felis G.E."/>
            <person name="de Vos W.M."/>
            <person name="Barrangou R."/>
            <person name="Klaenhammer T.R."/>
            <person name="Caufield P.W."/>
            <person name="Cui Y."/>
            <person name="Zhang H."/>
            <person name="O'Toole P.W."/>
        </authorList>
    </citation>
    <scope>NUCLEOTIDE SEQUENCE [LARGE SCALE GENOMIC DNA]</scope>
    <source>
        <strain evidence="8 9">JCM 15530</strain>
    </source>
</reference>
<dbReference type="NCBIfam" id="TIGR00096">
    <property type="entry name" value="16S rRNA (cytidine(1402)-2'-O)-methyltransferase"/>
    <property type="match status" value="1"/>
</dbReference>
<dbReference type="HAMAP" id="MF_01877">
    <property type="entry name" value="16SrRNA_methyltr_I"/>
    <property type="match status" value="1"/>
</dbReference>
<dbReference type="Proteomes" id="UP000050911">
    <property type="component" value="Unassembled WGS sequence"/>
</dbReference>
<evidence type="ECO:0000256" key="1">
    <source>
        <dbReference type="ARBA" id="ARBA00022490"/>
    </source>
</evidence>
<dbReference type="PATRIC" id="fig|1302272.5.peg.1795"/>
<dbReference type="GO" id="GO:0005737">
    <property type="term" value="C:cytoplasm"/>
    <property type="evidence" value="ECO:0007669"/>
    <property type="project" value="UniProtKB-SubCell"/>
</dbReference>
<keyword evidence="9" id="KW-1185">Reference proteome</keyword>
<evidence type="ECO:0000313" key="8">
    <source>
        <dbReference type="EMBL" id="KRK48040.1"/>
    </source>
</evidence>
<dbReference type="FunFam" id="3.30.950.10:FF:000002">
    <property type="entry name" value="Ribosomal RNA small subunit methyltransferase I"/>
    <property type="match status" value="1"/>
</dbReference>
<dbReference type="SUPFAM" id="SSF53790">
    <property type="entry name" value="Tetrapyrrole methylase"/>
    <property type="match status" value="1"/>
</dbReference>
<keyword evidence="5 6" id="KW-0949">S-adenosyl-L-methionine</keyword>
<keyword evidence="1 6" id="KW-0963">Cytoplasm</keyword>
<dbReference type="PANTHER" id="PTHR46111">
    <property type="entry name" value="RIBOSOMAL RNA SMALL SUBUNIT METHYLTRANSFERASE I"/>
    <property type="match status" value="1"/>
</dbReference>
<keyword evidence="4 6" id="KW-0808">Transferase</keyword>
<dbReference type="PROSITE" id="PS01296">
    <property type="entry name" value="RSMI"/>
    <property type="match status" value="1"/>
</dbReference>
<keyword evidence="3 6" id="KW-0489">Methyltransferase</keyword>
<dbReference type="CDD" id="cd11648">
    <property type="entry name" value="RsmI"/>
    <property type="match status" value="1"/>
</dbReference>
<dbReference type="EC" id="2.1.1.198" evidence="6"/>
<evidence type="ECO:0000256" key="4">
    <source>
        <dbReference type="ARBA" id="ARBA00022679"/>
    </source>
</evidence>
<dbReference type="Gene3D" id="3.30.950.10">
    <property type="entry name" value="Methyltransferase, Cobalt-precorrin-4 Transmethylase, Domain 2"/>
    <property type="match status" value="1"/>
</dbReference>
<keyword evidence="2 6" id="KW-0698">rRNA processing</keyword>
<proteinExistence type="inferred from homology"/>
<accession>A0A0R1HNN0</accession>
<dbReference type="PANTHER" id="PTHR46111:SF1">
    <property type="entry name" value="RIBOSOMAL RNA SMALL SUBUNIT METHYLTRANSFERASE I"/>
    <property type="match status" value="1"/>
</dbReference>
<evidence type="ECO:0000256" key="3">
    <source>
        <dbReference type="ARBA" id="ARBA00022603"/>
    </source>
</evidence>
<dbReference type="STRING" id="1302272.FC96_GL001769"/>
<dbReference type="EMBL" id="AZCX01000004">
    <property type="protein sequence ID" value="KRK48040.1"/>
    <property type="molecule type" value="Genomic_DNA"/>
</dbReference>
<protein>
    <recommendedName>
        <fullName evidence="6">Ribosomal RNA small subunit methyltransferase I</fullName>
        <ecNumber evidence="6">2.1.1.198</ecNumber>
    </recommendedName>
    <alternativeName>
        <fullName evidence="6">16S rRNA 2'-O-ribose C1402 methyltransferase</fullName>
    </alternativeName>
    <alternativeName>
        <fullName evidence="6">rRNA (cytidine-2'-O-)-methyltransferase RsmI</fullName>
    </alternativeName>
</protein>